<protein>
    <submittedName>
        <fullName evidence="2">DUF1570 domain-containing protein</fullName>
    </submittedName>
</protein>
<dbReference type="InterPro" id="IPR011990">
    <property type="entry name" value="TPR-like_helical_dom_sf"/>
</dbReference>
<reference evidence="2 3" key="1">
    <citation type="submission" date="2020-05" db="EMBL/GenBank/DDBJ databases">
        <title>Erythrobacter mangrovi sp. nov., isolated from rhizosphere soil of mangrove plant (Kandelia candel).</title>
        <authorList>
            <person name="Ye Y.H."/>
        </authorList>
    </citation>
    <scope>NUCLEOTIDE SEQUENCE [LARGE SCALE GENOMIC DNA]</scope>
    <source>
        <strain evidence="2 3">EB310</strain>
    </source>
</reference>
<gene>
    <name evidence="2" type="ORF">HQR01_00960</name>
</gene>
<dbReference type="Pfam" id="PF07607">
    <property type="entry name" value="DUF1570"/>
    <property type="match status" value="1"/>
</dbReference>
<organism evidence="2 3">
    <name type="scientific">Erythrobacter mangrovi</name>
    <dbReference type="NCBI Taxonomy" id="2739433"/>
    <lineage>
        <taxon>Bacteria</taxon>
        <taxon>Pseudomonadati</taxon>
        <taxon>Pseudomonadota</taxon>
        <taxon>Alphaproteobacteria</taxon>
        <taxon>Sphingomonadales</taxon>
        <taxon>Erythrobacteraceae</taxon>
        <taxon>Erythrobacter/Porphyrobacter group</taxon>
        <taxon>Erythrobacter</taxon>
    </lineage>
</organism>
<dbReference type="InterPro" id="IPR011464">
    <property type="entry name" value="DUF1570"/>
</dbReference>
<sequence length="504" mass="55628">MATPAQADWYEAQSDHFVVYADDRWQDVQKFSEALERYHSALTFLLSREAEVPSPSNRVTIFVVGNGSKVRKLVGDDAKNVAGFYIPRAGGSLAFVPNISLTSGETNFSMIVLLHEYAHHFLLSSTRYEMPRWLNEGAAEFFASAKFGKDRSLSIGRPAYHRAGELAYAKDVTVAELLDPDLYAKRHGQAFDAFYGRAWALFHYLYFSDTRRGQLESYQLAIGSGASAQSAAAKVFGDLGVLQKDLDRYLDRRSLSVWNLGPSRLPIGDIAIRPLREGEAAVMPLRIRSQRGVTREQALELLPEVQAVAERYPDDAAVLSALAEAEHDAGHHAQAVSAADRAIAIDPAVKNAYRQKALALFALAEDAQDKDTAYKAAMQPFSALNKLEPDHPLPLMYYYFSFLERGVEPNETARHALERASELAPFDQGLAMNLALLQASEGKIELARFTMAPVAASPHGGSFASRAKRYRQAMESVAEGTPWRPSRDIEVEDIVIGSGPLSQD</sequence>
<name>A0A7D3XFZ1_9SPHN</name>
<accession>A0A7D3XFZ1</accession>
<dbReference type="KEGG" id="emv:HQR01_00960"/>
<proteinExistence type="predicted"/>
<dbReference type="SUPFAM" id="SSF48452">
    <property type="entry name" value="TPR-like"/>
    <property type="match status" value="1"/>
</dbReference>
<dbReference type="Proteomes" id="UP000504693">
    <property type="component" value="Chromosome"/>
</dbReference>
<evidence type="ECO:0000259" key="1">
    <source>
        <dbReference type="Pfam" id="PF07607"/>
    </source>
</evidence>
<dbReference type="EMBL" id="CP053921">
    <property type="protein sequence ID" value="QKG70053.1"/>
    <property type="molecule type" value="Genomic_DNA"/>
</dbReference>
<dbReference type="RefSeq" id="WP_173211939.1">
    <property type="nucleotide sequence ID" value="NZ_CP053921.1"/>
</dbReference>
<evidence type="ECO:0000313" key="3">
    <source>
        <dbReference type="Proteomes" id="UP000504693"/>
    </source>
</evidence>
<keyword evidence="3" id="KW-1185">Reference proteome</keyword>
<evidence type="ECO:0000313" key="2">
    <source>
        <dbReference type="EMBL" id="QKG70053.1"/>
    </source>
</evidence>
<feature type="domain" description="DUF1570" evidence="1">
    <location>
        <begin position="123"/>
        <end position="209"/>
    </location>
</feature>
<dbReference type="Gene3D" id="1.25.40.10">
    <property type="entry name" value="Tetratricopeptide repeat domain"/>
    <property type="match status" value="1"/>
</dbReference>
<dbReference type="AlphaFoldDB" id="A0A7D3XFZ1"/>